<evidence type="ECO:0000256" key="1">
    <source>
        <dbReference type="ARBA" id="ARBA00022723"/>
    </source>
</evidence>
<comment type="caution">
    <text evidence="8">The sequence shown here is derived from an EMBL/GenBank/DDBJ whole genome shotgun (WGS) entry which is preliminary data.</text>
</comment>
<evidence type="ECO:0000256" key="4">
    <source>
        <dbReference type="ARBA" id="ARBA00022833"/>
    </source>
</evidence>
<comment type="similarity">
    <text evidence="5">Belongs to the muscleblind family.</text>
</comment>
<accession>A0AAE1LIK4</accession>
<evidence type="ECO:0000256" key="6">
    <source>
        <dbReference type="PROSITE-ProRule" id="PRU00723"/>
    </source>
</evidence>
<keyword evidence="4 6" id="KW-0862">Zinc</keyword>
<keyword evidence="3 6" id="KW-0863">Zinc-finger</keyword>
<name>A0AAE1LIK4_9NEOP</name>
<sequence>MCYLLDTLPVCQDFNRQLCNRLTCKFVHLQEGCGVEVREMRVTVCRDAARGQCSRRQCKFYHIPIALPPASHMQTCANP</sequence>
<dbReference type="AlphaFoldDB" id="A0AAE1LIK4"/>
<dbReference type="GO" id="GO:0043484">
    <property type="term" value="P:regulation of RNA splicing"/>
    <property type="evidence" value="ECO:0007669"/>
    <property type="project" value="TreeGrafter"/>
</dbReference>
<evidence type="ECO:0000259" key="7">
    <source>
        <dbReference type="PROSITE" id="PS50103"/>
    </source>
</evidence>
<dbReference type="GO" id="GO:0003723">
    <property type="term" value="F:RNA binding"/>
    <property type="evidence" value="ECO:0007669"/>
    <property type="project" value="TreeGrafter"/>
</dbReference>
<dbReference type="PROSITE" id="PS50103">
    <property type="entry name" value="ZF_C3H1"/>
    <property type="match status" value="1"/>
</dbReference>
<dbReference type="PANTHER" id="PTHR12675">
    <property type="entry name" value="MUSCLEBLIND-LIKE PROTEIN"/>
    <property type="match status" value="1"/>
</dbReference>
<organism evidence="8 9">
    <name type="scientific">Frankliniella fusca</name>
    <dbReference type="NCBI Taxonomy" id="407009"/>
    <lineage>
        <taxon>Eukaryota</taxon>
        <taxon>Metazoa</taxon>
        <taxon>Ecdysozoa</taxon>
        <taxon>Arthropoda</taxon>
        <taxon>Hexapoda</taxon>
        <taxon>Insecta</taxon>
        <taxon>Pterygota</taxon>
        <taxon>Neoptera</taxon>
        <taxon>Paraneoptera</taxon>
        <taxon>Thysanoptera</taxon>
        <taxon>Terebrantia</taxon>
        <taxon>Thripoidea</taxon>
        <taxon>Thripidae</taxon>
        <taxon>Frankliniella</taxon>
    </lineage>
</organism>
<dbReference type="EMBL" id="JAHWGI010001031">
    <property type="protein sequence ID" value="KAK3920988.1"/>
    <property type="molecule type" value="Genomic_DNA"/>
</dbReference>
<feature type="zinc finger region" description="C3H1-type" evidence="6">
    <location>
        <begin position="39"/>
        <end position="65"/>
    </location>
</feature>
<evidence type="ECO:0000313" key="8">
    <source>
        <dbReference type="EMBL" id="KAK3920988.1"/>
    </source>
</evidence>
<proteinExistence type="inferred from homology"/>
<reference evidence="8" key="2">
    <citation type="journal article" date="2023" name="BMC Genomics">
        <title>Pest status, molecular evolution, and epigenetic factors derived from the genome assembly of Frankliniella fusca, a thysanopteran phytovirus vector.</title>
        <authorList>
            <person name="Catto M.A."/>
            <person name="Labadie P.E."/>
            <person name="Jacobson A.L."/>
            <person name="Kennedy G.G."/>
            <person name="Srinivasan R."/>
            <person name="Hunt B.G."/>
        </authorList>
    </citation>
    <scope>NUCLEOTIDE SEQUENCE</scope>
    <source>
        <strain evidence="8">PL_HMW_Pooled</strain>
    </source>
</reference>
<feature type="domain" description="C3H1-type" evidence="7">
    <location>
        <begin position="39"/>
        <end position="65"/>
    </location>
</feature>
<dbReference type="Proteomes" id="UP001219518">
    <property type="component" value="Unassembled WGS sequence"/>
</dbReference>
<evidence type="ECO:0000256" key="5">
    <source>
        <dbReference type="ARBA" id="ARBA00038226"/>
    </source>
</evidence>
<reference evidence="8" key="1">
    <citation type="submission" date="2021-07" db="EMBL/GenBank/DDBJ databases">
        <authorList>
            <person name="Catto M.A."/>
            <person name="Jacobson A."/>
            <person name="Kennedy G."/>
            <person name="Labadie P."/>
            <person name="Hunt B.G."/>
            <person name="Srinivasan R."/>
        </authorList>
    </citation>
    <scope>NUCLEOTIDE SEQUENCE</scope>
    <source>
        <strain evidence="8">PL_HMW_Pooled</strain>
        <tissue evidence="8">Head</tissue>
    </source>
</reference>
<dbReference type="PANTHER" id="PTHR12675:SF12">
    <property type="entry name" value="PROTEIN MUSCLEBLIND"/>
    <property type="match status" value="1"/>
</dbReference>
<keyword evidence="1 6" id="KW-0479">Metal-binding</keyword>
<gene>
    <name evidence="8" type="ORF">KUF71_010203</name>
</gene>
<dbReference type="InterPro" id="IPR054429">
    <property type="entry name" value="Znf-CCCH_Muscleblind-like"/>
</dbReference>
<evidence type="ECO:0000313" key="9">
    <source>
        <dbReference type="Proteomes" id="UP001219518"/>
    </source>
</evidence>
<keyword evidence="9" id="KW-1185">Reference proteome</keyword>
<evidence type="ECO:0000256" key="3">
    <source>
        <dbReference type="ARBA" id="ARBA00022771"/>
    </source>
</evidence>
<dbReference type="Pfam" id="PF22628">
    <property type="entry name" value="zf-CCCH_10"/>
    <property type="match status" value="1"/>
</dbReference>
<protein>
    <submittedName>
        <fullName evidence="8">Zinc finger CCCH domain-containing protein 28</fullName>
    </submittedName>
</protein>
<dbReference type="Gene3D" id="3.30.1370.210">
    <property type="match status" value="1"/>
</dbReference>
<keyword evidence="2" id="KW-0677">Repeat</keyword>
<dbReference type="InterPro" id="IPR000571">
    <property type="entry name" value="Znf_CCCH"/>
</dbReference>
<evidence type="ECO:0000256" key="2">
    <source>
        <dbReference type="ARBA" id="ARBA00022737"/>
    </source>
</evidence>
<dbReference type="GO" id="GO:0008270">
    <property type="term" value="F:zinc ion binding"/>
    <property type="evidence" value="ECO:0007669"/>
    <property type="project" value="UniProtKB-KW"/>
</dbReference>